<dbReference type="EMBL" id="OZ075118">
    <property type="protein sequence ID" value="CAL5086842.1"/>
    <property type="molecule type" value="Genomic_DNA"/>
</dbReference>
<evidence type="ECO:0000313" key="2">
    <source>
        <dbReference type="Proteomes" id="UP001497457"/>
    </source>
</evidence>
<gene>
    <name evidence="1" type="ORF">URODEC1_LOCUS111836</name>
</gene>
<name>A0ABC9G5B0_9POAL</name>
<organism evidence="1 2">
    <name type="scientific">Urochloa decumbens</name>
    <dbReference type="NCBI Taxonomy" id="240449"/>
    <lineage>
        <taxon>Eukaryota</taxon>
        <taxon>Viridiplantae</taxon>
        <taxon>Streptophyta</taxon>
        <taxon>Embryophyta</taxon>
        <taxon>Tracheophyta</taxon>
        <taxon>Spermatophyta</taxon>
        <taxon>Magnoliopsida</taxon>
        <taxon>Liliopsida</taxon>
        <taxon>Poales</taxon>
        <taxon>Poaceae</taxon>
        <taxon>PACMAD clade</taxon>
        <taxon>Panicoideae</taxon>
        <taxon>Panicodae</taxon>
        <taxon>Paniceae</taxon>
        <taxon>Melinidinae</taxon>
        <taxon>Urochloa</taxon>
    </lineage>
</organism>
<sequence>MLPKQAVPVAPPRDAPLVHRQRLVAPGEAVGVVEQAPRHEPAGDDGAPVRGSFRLADSRVPRHLGVAQLPDATAPRVPVISRTVTLASARVRQYSVRVISCVCLPSVVLVQPVELIVYVNWLLHILGNLQGQEYVA</sequence>
<keyword evidence="2" id="KW-1185">Reference proteome</keyword>
<proteinExistence type="predicted"/>
<reference evidence="1" key="1">
    <citation type="submission" date="2024-10" db="EMBL/GenBank/DDBJ databases">
        <authorList>
            <person name="Ryan C."/>
        </authorList>
    </citation>
    <scope>NUCLEOTIDE SEQUENCE [LARGE SCALE GENOMIC DNA]</scope>
</reference>
<dbReference type="AlphaFoldDB" id="A0ABC9G5B0"/>
<evidence type="ECO:0000313" key="1">
    <source>
        <dbReference type="EMBL" id="CAL5086842.1"/>
    </source>
</evidence>
<protein>
    <submittedName>
        <fullName evidence="1">Uncharacterized protein</fullName>
    </submittedName>
</protein>
<dbReference type="Proteomes" id="UP001497457">
    <property type="component" value="Chromosome 8b"/>
</dbReference>
<accession>A0ABC9G5B0</accession>